<gene>
    <name evidence="3" type="primary">NCS2</name>
    <name evidence="3" type="synonym">CTU2</name>
    <name evidence="4" type="ORF">COEREDRAFT_40814</name>
</gene>
<comment type="subcellular location">
    <subcellularLocation>
        <location evidence="3">Cytoplasm</location>
    </subcellularLocation>
</comment>
<sequence>MGETLRRGRERVPGMCIKCKVTKPSVTIRQSLYCKECFIKTSIVKFRTGQSRLRKDTPHLQTKALVAFSGGATSSAMLKLVVDHQNSVRKDVDSTPAYTGIVIGHIDETCLFPEAPEEEIRAISGESGLLYKTVGVEEVFTLAGGRRTALIEIVQASIAPGAERDQFCARLVRPASSASHKEYLKALFSSLGSTTDREAMLDVIKRFLILQLARETGCGVVLMGDSGTRIATKTVALTSRGRGFSLPIEVAAKSQWFGDVSVWRPMRDFVAKEIVFFNYWTGQRSAVVPTFTTGEARLGSIDRLAEAFIAELDQDFSSTVPTVCRTMQKLEPHDEALSALPCLICGMPADDNAQAWRNRLTISSNDAEDGSIRSSPSATLPESSLLASDNTSSLLEIARAVCYACQSLLHHASPGMVLPEFCVERLGAQDVSGRSAQGTTGAQRETLRKQIDEFLLKDEDGACDNSAVY</sequence>
<evidence type="ECO:0000256" key="3">
    <source>
        <dbReference type="HAMAP-Rule" id="MF_03054"/>
    </source>
</evidence>
<keyword evidence="5" id="KW-1185">Reference proteome</keyword>
<dbReference type="EMBL" id="KZ303494">
    <property type="protein sequence ID" value="PIA17533.1"/>
    <property type="molecule type" value="Genomic_DNA"/>
</dbReference>
<dbReference type="GO" id="GO:0032447">
    <property type="term" value="P:protein urmylation"/>
    <property type="evidence" value="ECO:0007669"/>
    <property type="project" value="UniProtKB-UniRule"/>
</dbReference>
<evidence type="ECO:0000256" key="2">
    <source>
        <dbReference type="ARBA" id="ARBA00022694"/>
    </source>
</evidence>
<dbReference type="Gene3D" id="3.40.50.620">
    <property type="entry name" value="HUPs"/>
    <property type="match status" value="1"/>
</dbReference>
<evidence type="ECO:0000313" key="5">
    <source>
        <dbReference type="Proteomes" id="UP000242474"/>
    </source>
</evidence>
<dbReference type="Pfam" id="PF10288">
    <property type="entry name" value="CTU2"/>
    <property type="match status" value="1"/>
</dbReference>
<dbReference type="UniPathway" id="UPA00988"/>
<protein>
    <recommendedName>
        <fullName evidence="3">Cytoplasmic tRNA 2-thiolation protein 2</fullName>
    </recommendedName>
</protein>
<accession>A0A2G5BEV1</accession>
<dbReference type="InterPro" id="IPR014729">
    <property type="entry name" value="Rossmann-like_a/b/a_fold"/>
</dbReference>
<keyword evidence="1 3" id="KW-0963">Cytoplasm</keyword>
<dbReference type="InterPro" id="IPR019407">
    <property type="entry name" value="CTU2"/>
</dbReference>
<reference evidence="4 5" key="1">
    <citation type="journal article" date="2015" name="Genome Biol. Evol.">
        <title>Phylogenomic analyses indicate that early fungi evolved digesting cell walls of algal ancestors of land plants.</title>
        <authorList>
            <person name="Chang Y."/>
            <person name="Wang S."/>
            <person name="Sekimoto S."/>
            <person name="Aerts A.L."/>
            <person name="Choi C."/>
            <person name="Clum A."/>
            <person name="LaButti K.M."/>
            <person name="Lindquist E.A."/>
            <person name="Yee Ngan C."/>
            <person name="Ohm R.A."/>
            <person name="Salamov A.A."/>
            <person name="Grigoriev I.V."/>
            <person name="Spatafora J.W."/>
            <person name="Berbee M.L."/>
        </authorList>
    </citation>
    <scope>NUCLEOTIDE SEQUENCE [LARGE SCALE GENOMIC DNA]</scope>
    <source>
        <strain evidence="4 5">NRRL 1564</strain>
    </source>
</reference>
<dbReference type="AlphaFoldDB" id="A0A2G5BEV1"/>
<dbReference type="SUPFAM" id="SSF52402">
    <property type="entry name" value="Adenine nucleotide alpha hydrolases-like"/>
    <property type="match status" value="1"/>
</dbReference>
<proteinExistence type="inferred from homology"/>
<organism evidence="4 5">
    <name type="scientific">Coemansia reversa (strain ATCC 12441 / NRRL 1564)</name>
    <dbReference type="NCBI Taxonomy" id="763665"/>
    <lineage>
        <taxon>Eukaryota</taxon>
        <taxon>Fungi</taxon>
        <taxon>Fungi incertae sedis</taxon>
        <taxon>Zoopagomycota</taxon>
        <taxon>Kickxellomycotina</taxon>
        <taxon>Kickxellomycetes</taxon>
        <taxon>Kickxellales</taxon>
        <taxon>Kickxellaceae</taxon>
        <taxon>Coemansia</taxon>
    </lineage>
</organism>
<dbReference type="PANTHER" id="PTHR20882">
    <property type="entry name" value="CYTOPLASMIC TRNA 2-THIOLATION PROTEIN 2"/>
    <property type="match status" value="1"/>
</dbReference>
<dbReference type="OrthoDB" id="25129at2759"/>
<dbReference type="HAMAP" id="MF_03054">
    <property type="entry name" value="CTU2"/>
    <property type="match status" value="1"/>
</dbReference>
<comment type="pathway">
    <text evidence="3">tRNA modification; 5-methoxycarbonylmethyl-2-thiouridine-tRNA biosynthesis.</text>
</comment>
<dbReference type="GO" id="GO:0016779">
    <property type="term" value="F:nucleotidyltransferase activity"/>
    <property type="evidence" value="ECO:0007669"/>
    <property type="project" value="UniProtKB-UniRule"/>
</dbReference>
<dbReference type="Proteomes" id="UP000242474">
    <property type="component" value="Unassembled WGS sequence"/>
</dbReference>
<dbReference type="GO" id="GO:0002143">
    <property type="term" value="P:tRNA wobble position uridine thiolation"/>
    <property type="evidence" value="ECO:0007669"/>
    <property type="project" value="TreeGrafter"/>
</dbReference>
<comment type="function">
    <text evidence="3">Plays a central role in 2-thiolation of mcm(5)S(2)U at tRNA wobble positions of tRNA(Lys), tRNA(Glu) and tRNA(Gln). May act by forming a heterodimer with NCS6 that ligates sulfur from thiocarboxylated URM1 onto the uridine of tRNAs at wobble position. Prior mcm(5) tRNA modification by the elongator complex is required for 2-thiolation. May also be involved in protein urmylation.</text>
</comment>
<evidence type="ECO:0000313" key="4">
    <source>
        <dbReference type="EMBL" id="PIA17533.1"/>
    </source>
</evidence>
<evidence type="ECO:0000256" key="1">
    <source>
        <dbReference type="ARBA" id="ARBA00022490"/>
    </source>
</evidence>
<dbReference type="GO" id="GO:0016783">
    <property type="term" value="F:sulfurtransferase activity"/>
    <property type="evidence" value="ECO:0007669"/>
    <property type="project" value="TreeGrafter"/>
</dbReference>
<dbReference type="PANTHER" id="PTHR20882:SF14">
    <property type="entry name" value="CYTOPLASMIC TRNA 2-THIOLATION PROTEIN 2"/>
    <property type="match status" value="1"/>
</dbReference>
<dbReference type="GO" id="GO:0005829">
    <property type="term" value="C:cytosol"/>
    <property type="evidence" value="ECO:0007669"/>
    <property type="project" value="TreeGrafter"/>
</dbReference>
<comment type="similarity">
    <text evidence="3">Belongs to the CTU2/NCS2 family.</text>
</comment>
<dbReference type="GO" id="GO:0000049">
    <property type="term" value="F:tRNA binding"/>
    <property type="evidence" value="ECO:0007669"/>
    <property type="project" value="InterPro"/>
</dbReference>
<keyword evidence="2 3" id="KW-0819">tRNA processing</keyword>
<name>A0A2G5BEV1_COERN</name>
<dbReference type="STRING" id="763665.A0A2G5BEV1"/>